<dbReference type="Proteomes" id="UP001597474">
    <property type="component" value="Unassembled WGS sequence"/>
</dbReference>
<keyword evidence="3" id="KW-1185">Reference proteome</keyword>
<evidence type="ECO:0000313" key="3">
    <source>
        <dbReference type="Proteomes" id="UP001597474"/>
    </source>
</evidence>
<feature type="chain" id="PRO_5046205058" evidence="1">
    <location>
        <begin position="24"/>
        <end position="104"/>
    </location>
</feature>
<organism evidence="2 3">
    <name type="scientific">Sulfitobacter aestuarii</name>
    <dbReference type="NCBI Taxonomy" id="2161676"/>
    <lineage>
        <taxon>Bacteria</taxon>
        <taxon>Pseudomonadati</taxon>
        <taxon>Pseudomonadota</taxon>
        <taxon>Alphaproteobacteria</taxon>
        <taxon>Rhodobacterales</taxon>
        <taxon>Roseobacteraceae</taxon>
        <taxon>Sulfitobacter</taxon>
    </lineage>
</organism>
<reference evidence="3" key="1">
    <citation type="journal article" date="2019" name="Int. J. Syst. Evol. Microbiol.">
        <title>The Global Catalogue of Microorganisms (GCM) 10K type strain sequencing project: providing services to taxonomists for standard genome sequencing and annotation.</title>
        <authorList>
            <consortium name="The Broad Institute Genomics Platform"/>
            <consortium name="The Broad Institute Genome Sequencing Center for Infectious Disease"/>
            <person name="Wu L."/>
            <person name="Ma J."/>
        </authorList>
    </citation>
    <scope>NUCLEOTIDE SEQUENCE [LARGE SCALE GENOMIC DNA]</scope>
    <source>
        <strain evidence="3">TISTR 2562</strain>
    </source>
</reference>
<sequence>MKSVFSALTLAAILGFSATVASAQDVCMRAEEMRASLTDWYGERPLPGHQEADTQVWVSPEGDTWSLVRFMVDGRSCVMETGEDWYGGGRQADQLASLEQVSNR</sequence>
<keyword evidence="2" id="KW-0378">Hydrolase</keyword>
<dbReference type="RefSeq" id="WP_386375703.1">
    <property type="nucleotide sequence ID" value="NZ_JBHUMP010000020.1"/>
</dbReference>
<protein>
    <submittedName>
        <fullName evidence="2">S-adenosyl-L-homocysteine hydrolase</fullName>
    </submittedName>
</protein>
<proteinExistence type="predicted"/>
<dbReference type="EMBL" id="JBHUMP010000020">
    <property type="protein sequence ID" value="MFD2741279.1"/>
    <property type="molecule type" value="Genomic_DNA"/>
</dbReference>
<name>A0ABW5U8Y8_9RHOB</name>
<feature type="signal peptide" evidence="1">
    <location>
        <begin position="1"/>
        <end position="23"/>
    </location>
</feature>
<dbReference type="GO" id="GO:0016787">
    <property type="term" value="F:hydrolase activity"/>
    <property type="evidence" value="ECO:0007669"/>
    <property type="project" value="UniProtKB-KW"/>
</dbReference>
<keyword evidence="1" id="KW-0732">Signal</keyword>
<gene>
    <name evidence="2" type="ORF">ACFSUD_17000</name>
</gene>
<evidence type="ECO:0000313" key="2">
    <source>
        <dbReference type="EMBL" id="MFD2741279.1"/>
    </source>
</evidence>
<evidence type="ECO:0000256" key="1">
    <source>
        <dbReference type="SAM" id="SignalP"/>
    </source>
</evidence>
<comment type="caution">
    <text evidence="2">The sequence shown here is derived from an EMBL/GenBank/DDBJ whole genome shotgun (WGS) entry which is preliminary data.</text>
</comment>
<accession>A0ABW5U8Y8</accession>